<protein>
    <submittedName>
        <fullName evidence="1">Uncharacterized protein</fullName>
    </submittedName>
</protein>
<comment type="caution">
    <text evidence="1">The sequence shown here is derived from an EMBL/GenBank/DDBJ whole genome shotgun (WGS) entry which is preliminary data.</text>
</comment>
<keyword evidence="2" id="KW-1185">Reference proteome</keyword>
<sequence length="67" mass="8165">MRLVYLQLARLSQNQDIAPFRGCPKILVETWQRRSHYLFHRHTTLKRLSKNYIESLESMNRNNMTEM</sequence>
<proteinExistence type="predicted"/>
<dbReference type="Proteomes" id="UP001594351">
    <property type="component" value="Unassembled WGS sequence"/>
</dbReference>
<organism evidence="1 2">
    <name type="scientific">candidate division CSSED10-310 bacterium</name>
    <dbReference type="NCBI Taxonomy" id="2855610"/>
    <lineage>
        <taxon>Bacteria</taxon>
        <taxon>Bacteria division CSSED10-310</taxon>
    </lineage>
</organism>
<name>A0ABV6Z3L8_UNCC1</name>
<feature type="non-terminal residue" evidence="1">
    <location>
        <position position="67"/>
    </location>
</feature>
<reference evidence="1 2" key="1">
    <citation type="submission" date="2024-09" db="EMBL/GenBank/DDBJ databases">
        <title>Laminarin stimulates single cell rates of sulfate reduction while oxygen inhibits transcriptomic activity in coastal marine sediment.</title>
        <authorList>
            <person name="Lindsay M."/>
            <person name="Orcutt B."/>
            <person name="Emerson D."/>
            <person name="Stepanauskas R."/>
            <person name="D'Angelo T."/>
        </authorList>
    </citation>
    <scope>NUCLEOTIDE SEQUENCE [LARGE SCALE GENOMIC DNA]</scope>
    <source>
        <strain evidence="1">SAG AM-311-K15</strain>
    </source>
</reference>
<gene>
    <name evidence="1" type="ORF">ACFL27_22330</name>
</gene>
<accession>A0ABV6Z3L8</accession>
<evidence type="ECO:0000313" key="1">
    <source>
        <dbReference type="EMBL" id="MFC1852946.1"/>
    </source>
</evidence>
<evidence type="ECO:0000313" key="2">
    <source>
        <dbReference type="Proteomes" id="UP001594351"/>
    </source>
</evidence>
<dbReference type="EMBL" id="JBHPBY010000394">
    <property type="protein sequence ID" value="MFC1852946.1"/>
    <property type="molecule type" value="Genomic_DNA"/>
</dbReference>